<sequence>MPKRDGKFLFLFLLLFLFAILSLFYVFTVTEPESKIEERSAKNEQPERYSNKEQFFNKAVSPHDQAEDLSIHLCEEFNQKVKRNTRQSVQQQLKPLQWQRHIKAGYSTNEIIAAIDYLGSPNAALNIAIQAQKNASKHAEDNRKLYDYIENVAPDLLVSSPFIFSVKVPQNALAGYTSLSKVERQRILEDTSVNVDDVAFFMADDSTTDDMLFELIAALDDPNDVVGYSGFSHTTSLLDYALFRRSAEIVNLLLDRGANATQQMYVGGSLDWALARIHYAYVGEDEGKWLNIIKRLIEKNATAQLTEQTYTQVVGGTPAFSYSFNESEIKAFIEKYNVDLTTLETAPLFSANNHDRLIKDIENKASADVKAALNIENLALRQADCNALLTEFQLKWSPKHAKDFIEKARLIVGDNPKPIEDMLKGIDPVLVDEYRKNSLKNIRNIDLISEKPLHIDLSKFESMYAAILHFENMPLTDSQKNYVVGRFVSSYPTSYALLLNSSLMVEPLPLRTFEFRGLLSKASLQALFNAGVTNKLQDESGKTLLHYVAETGDIELIDFLYEHNLPFKTGVGADPLHYALDASNKYFKPELALNKINALMAYKPTIDEYHIHRMALIKMKYPELYQAITSSHPGLEADEGTKVYNIIR</sequence>
<proteinExistence type="predicted"/>
<dbReference type="InterPro" id="IPR002110">
    <property type="entry name" value="Ankyrin_rpt"/>
</dbReference>
<reference evidence="2 3" key="1">
    <citation type="submission" date="2020-01" db="EMBL/GenBank/DDBJ databases">
        <title>Genomes of bacteria type strains.</title>
        <authorList>
            <person name="Chen J."/>
            <person name="Zhu S."/>
            <person name="Yang J."/>
        </authorList>
    </citation>
    <scope>NUCLEOTIDE SEQUENCE [LARGE SCALE GENOMIC DNA]</scope>
    <source>
        <strain evidence="2 3">LMG 22958</strain>
    </source>
</reference>
<dbReference type="SMART" id="SM00248">
    <property type="entry name" value="ANK"/>
    <property type="match status" value="3"/>
</dbReference>
<dbReference type="RefSeq" id="WP_163111807.1">
    <property type="nucleotide sequence ID" value="NZ_JAAAWP010000005.1"/>
</dbReference>
<accession>A0A6L9MVE3</accession>
<dbReference type="AlphaFoldDB" id="A0A6L9MVE3"/>
<keyword evidence="3" id="KW-1185">Reference proteome</keyword>
<evidence type="ECO:0000313" key="2">
    <source>
        <dbReference type="EMBL" id="NDW21913.1"/>
    </source>
</evidence>
<dbReference type="Proteomes" id="UP000478837">
    <property type="component" value="Unassembled WGS sequence"/>
</dbReference>
<gene>
    <name evidence="2" type="ORF">GTW09_10305</name>
</gene>
<evidence type="ECO:0000313" key="3">
    <source>
        <dbReference type="Proteomes" id="UP000478837"/>
    </source>
</evidence>
<feature type="repeat" description="ANK" evidence="1">
    <location>
        <begin position="540"/>
        <end position="564"/>
    </location>
</feature>
<dbReference type="PROSITE" id="PS50088">
    <property type="entry name" value="ANK_REPEAT"/>
    <property type="match status" value="1"/>
</dbReference>
<dbReference type="SUPFAM" id="SSF48403">
    <property type="entry name" value="Ankyrin repeat"/>
    <property type="match status" value="1"/>
</dbReference>
<dbReference type="InterPro" id="IPR036770">
    <property type="entry name" value="Ankyrin_rpt-contain_sf"/>
</dbReference>
<evidence type="ECO:0000256" key="1">
    <source>
        <dbReference type="PROSITE-ProRule" id="PRU00023"/>
    </source>
</evidence>
<dbReference type="PROSITE" id="PS50297">
    <property type="entry name" value="ANK_REP_REGION"/>
    <property type="match status" value="1"/>
</dbReference>
<keyword evidence="1" id="KW-0040">ANK repeat</keyword>
<dbReference type="Gene3D" id="1.25.40.20">
    <property type="entry name" value="Ankyrin repeat-containing domain"/>
    <property type="match status" value="1"/>
</dbReference>
<name>A0A6L9MVE3_9ALTE</name>
<comment type="caution">
    <text evidence="2">The sequence shown here is derived from an EMBL/GenBank/DDBJ whole genome shotgun (WGS) entry which is preliminary data.</text>
</comment>
<protein>
    <submittedName>
        <fullName evidence="2">Uncharacterized protein</fullName>
    </submittedName>
</protein>
<dbReference type="EMBL" id="JAAAWP010000005">
    <property type="protein sequence ID" value="NDW21913.1"/>
    <property type="molecule type" value="Genomic_DNA"/>
</dbReference>
<organism evidence="2 3">
    <name type="scientific">Alteromonas hispanica</name>
    <dbReference type="NCBI Taxonomy" id="315421"/>
    <lineage>
        <taxon>Bacteria</taxon>
        <taxon>Pseudomonadati</taxon>
        <taxon>Pseudomonadota</taxon>
        <taxon>Gammaproteobacteria</taxon>
        <taxon>Alteromonadales</taxon>
        <taxon>Alteromonadaceae</taxon>
        <taxon>Alteromonas/Salinimonas group</taxon>
        <taxon>Alteromonas</taxon>
    </lineage>
</organism>